<evidence type="ECO:0000256" key="3">
    <source>
        <dbReference type="ARBA" id="ARBA00022729"/>
    </source>
</evidence>
<keyword evidence="2" id="KW-0813">Transport</keyword>
<dbReference type="Pfam" id="PF01547">
    <property type="entry name" value="SBP_bac_1"/>
    <property type="match status" value="1"/>
</dbReference>
<keyword evidence="5" id="KW-1185">Reference proteome</keyword>
<proteinExistence type="inferred from homology"/>
<dbReference type="Gene3D" id="3.40.190.10">
    <property type="entry name" value="Periplasmic binding protein-like II"/>
    <property type="match status" value="2"/>
</dbReference>
<accession>A0ABS3R570</accession>
<comment type="caution">
    <text evidence="4">The sequence shown here is derived from an EMBL/GenBank/DDBJ whole genome shotgun (WGS) entry which is preliminary data.</text>
</comment>
<organism evidence="4 5">
    <name type="scientific">Actinomadura nitritigenes</name>
    <dbReference type="NCBI Taxonomy" id="134602"/>
    <lineage>
        <taxon>Bacteria</taxon>
        <taxon>Bacillati</taxon>
        <taxon>Actinomycetota</taxon>
        <taxon>Actinomycetes</taxon>
        <taxon>Streptosporangiales</taxon>
        <taxon>Thermomonosporaceae</taxon>
        <taxon>Actinomadura</taxon>
    </lineage>
</organism>
<dbReference type="RefSeq" id="WP_208269344.1">
    <property type="nucleotide sequence ID" value="NZ_BAAAGM010000013.1"/>
</dbReference>
<keyword evidence="3" id="KW-0732">Signal</keyword>
<gene>
    <name evidence="4" type="ORF">J4557_25895</name>
</gene>
<protein>
    <submittedName>
        <fullName evidence="4">Extracellular solute-binding protein</fullName>
    </submittedName>
</protein>
<reference evidence="4 5" key="1">
    <citation type="submission" date="2021-03" db="EMBL/GenBank/DDBJ databases">
        <authorList>
            <person name="Kanchanasin P."/>
            <person name="Saeng-In P."/>
            <person name="Phongsopitanun W."/>
            <person name="Yuki M."/>
            <person name="Kudo T."/>
            <person name="Ohkuma M."/>
            <person name="Tanasupawat S."/>
        </authorList>
    </citation>
    <scope>NUCLEOTIDE SEQUENCE [LARGE SCALE GENOMIC DNA]</scope>
    <source>
        <strain evidence="4 5">L46</strain>
    </source>
</reference>
<evidence type="ECO:0000256" key="1">
    <source>
        <dbReference type="ARBA" id="ARBA00008520"/>
    </source>
</evidence>
<name>A0ABS3R570_9ACTN</name>
<dbReference type="PANTHER" id="PTHR43649:SF34">
    <property type="entry name" value="ABC TRANSPORTER PERIPLASMIC-BINDING PROTEIN YCJN-RELATED"/>
    <property type="match status" value="1"/>
</dbReference>
<dbReference type="InterPro" id="IPR050490">
    <property type="entry name" value="Bact_solute-bd_prot1"/>
</dbReference>
<dbReference type="Proteomes" id="UP000666915">
    <property type="component" value="Unassembled WGS sequence"/>
</dbReference>
<evidence type="ECO:0000313" key="4">
    <source>
        <dbReference type="EMBL" id="MBO2440962.1"/>
    </source>
</evidence>
<dbReference type="InterPro" id="IPR006059">
    <property type="entry name" value="SBP"/>
</dbReference>
<evidence type="ECO:0000313" key="5">
    <source>
        <dbReference type="Proteomes" id="UP000666915"/>
    </source>
</evidence>
<dbReference type="EMBL" id="JAGEOK010000017">
    <property type="protein sequence ID" value="MBO2440962.1"/>
    <property type="molecule type" value="Genomic_DNA"/>
</dbReference>
<evidence type="ECO:0000256" key="2">
    <source>
        <dbReference type="ARBA" id="ARBA00022448"/>
    </source>
</evidence>
<sequence length="431" mass="46943">MAAPRRRIVASVVAFAVTLVLLQGIRWSLAYHPLFHGCGEHRGLTIAADVDVSPDFQRRALVEKWNGLHPNEPATLIEVARSTDTTRSQIAAALESGSCAYDVLLVDVAWLPEYARRGFLAPVRNAWMDGPSDFLPSTMRTGQWKGEQYAVPWFTDAGLLYVRKGTKPPGSFDELLKDGYATQLADYEGLTANALEAIWNSTGELVLSDAVDKVDVRTAQVVLTGLDHLAQGGPALAASRDSMEDGSLKAFASGQATLMRNWPYAFRALTADPRVGNGFDVRPLPSRGYTVLGGWDLAVSARSRHQAEAGELIRFLTRRDSQHTLFVCGGFTPTRSSVFDDRNPCGDEKYSSGELPPADRFAQFAGTLKTALFQARPRPVTPYYAQFSESFRGCVEQVLDAHAVPPRAREPSAATLAKVLTAALKGEHSSC</sequence>
<comment type="similarity">
    <text evidence="1">Belongs to the bacterial solute-binding protein 1 family.</text>
</comment>
<dbReference type="PANTHER" id="PTHR43649">
    <property type="entry name" value="ARABINOSE-BINDING PROTEIN-RELATED"/>
    <property type="match status" value="1"/>
</dbReference>
<dbReference type="SUPFAM" id="SSF53850">
    <property type="entry name" value="Periplasmic binding protein-like II"/>
    <property type="match status" value="1"/>
</dbReference>